<organism evidence="2">
    <name type="scientific">Gordonia sp. MP11Mi</name>
    <dbReference type="NCBI Taxonomy" id="3022769"/>
    <lineage>
        <taxon>Bacteria</taxon>
        <taxon>Bacillati</taxon>
        <taxon>Actinomycetota</taxon>
        <taxon>Actinomycetes</taxon>
        <taxon>Mycobacteriales</taxon>
        <taxon>Gordoniaceae</taxon>
        <taxon>Gordonia</taxon>
    </lineage>
</organism>
<dbReference type="Gene3D" id="1.20.1440.20">
    <property type="entry name" value="LemA-like domain"/>
    <property type="match status" value="1"/>
</dbReference>
<accession>A0AA97GXY6</accession>
<dbReference type="EMBL" id="CP128986">
    <property type="protein sequence ID" value="WOC14248.1"/>
    <property type="molecule type" value="Genomic_DNA"/>
</dbReference>
<keyword evidence="1" id="KW-0812">Transmembrane</keyword>
<gene>
    <name evidence="2" type="ORF">MP11Mi_33620</name>
</gene>
<proteinExistence type="predicted"/>
<dbReference type="AlphaFoldDB" id="A0AA97GXY6"/>
<evidence type="ECO:0000313" key="2">
    <source>
        <dbReference type="EMBL" id="WOC14248.1"/>
    </source>
</evidence>
<sequence length="170" mass="18028">MTAVAITASAVGIAVVVGLVWLVVLSATRATRMDRLNIRVDLTRQALFGALERRAVVARAIAAANPDASGAHDLSAAADAAEGADPAGREAAENLLSAAIAHADPAHRSAALTAELADAQTRVTMARRFYNDAVRDVRTLRGRRMVRWLHLAGHAPRPAYFEITERVTSA</sequence>
<dbReference type="InterPro" id="IPR023353">
    <property type="entry name" value="LemA-like_dom_sf"/>
</dbReference>
<evidence type="ECO:0000256" key="1">
    <source>
        <dbReference type="SAM" id="Phobius"/>
    </source>
</evidence>
<feature type="transmembrane region" description="Helical" evidence="1">
    <location>
        <begin position="6"/>
        <end position="25"/>
    </location>
</feature>
<name>A0AA97GXY6_9ACTN</name>
<keyword evidence="1" id="KW-1133">Transmembrane helix</keyword>
<evidence type="ECO:0008006" key="3">
    <source>
        <dbReference type="Google" id="ProtNLM"/>
    </source>
</evidence>
<dbReference type="RefSeq" id="WP_420040001.1">
    <property type="nucleotide sequence ID" value="NZ_CP128986.1"/>
</dbReference>
<reference evidence="2" key="1">
    <citation type="submission" date="2023-06" db="EMBL/GenBank/DDBJ databases">
        <title>Gordonia sp. nov. and Pseudochrobactrum sp. nov., two species isolated from the burying beetle Nicrophorus vespilloides.</title>
        <authorList>
            <person name="Poehlein A."/>
            <person name="Guzman J."/>
            <person name="Daniel R."/>
            <person name="Vilcinskas A."/>
        </authorList>
    </citation>
    <scope>NUCLEOTIDE SEQUENCE</scope>
    <source>
        <strain evidence="2">MP11Mi</strain>
    </source>
</reference>
<protein>
    <recommendedName>
        <fullName evidence="3">NUDIX hydrolase</fullName>
    </recommendedName>
</protein>
<keyword evidence="1" id="KW-0472">Membrane</keyword>